<feature type="region of interest" description="Disordered" evidence="4">
    <location>
        <begin position="363"/>
        <end position="391"/>
    </location>
</feature>
<dbReference type="PROSITE" id="PS50082">
    <property type="entry name" value="WD_REPEATS_2"/>
    <property type="match status" value="2"/>
</dbReference>
<keyword evidence="6" id="KW-1185">Reference proteome</keyword>
<proteinExistence type="predicted"/>
<evidence type="ECO:0000313" key="6">
    <source>
        <dbReference type="Proteomes" id="UP000383932"/>
    </source>
</evidence>
<protein>
    <submittedName>
        <fullName evidence="5">Uncharacterized protein</fullName>
    </submittedName>
</protein>
<organism evidence="5 6">
    <name type="scientific">Ceratobasidium theobromae</name>
    <dbReference type="NCBI Taxonomy" id="1582974"/>
    <lineage>
        <taxon>Eukaryota</taxon>
        <taxon>Fungi</taxon>
        <taxon>Dikarya</taxon>
        <taxon>Basidiomycota</taxon>
        <taxon>Agaricomycotina</taxon>
        <taxon>Agaricomycetes</taxon>
        <taxon>Cantharellales</taxon>
        <taxon>Ceratobasidiaceae</taxon>
        <taxon>Ceratobasidium</taxon>
    </lineage>
</organism>
<reference evidence="5 6" key="1">
    <citation type="journal article" date="2019" name="Fungal Biol. Biotechnol.">
        <title>Draft genome sequence of fastidious pathogen Ceratobasidium theobromae, which causes vascular-streak dieback in Theobroma cacao.</title>
        <authorList>
            <person name="Ali S.S."/>
            <person name="Asman A."/>
            <person name="Shao J."/>
            <person name="Firmansyah A.P."/>
            <person name="Susilo A.W."/>
            <person name="Rosmana A."/>
            <person name="McMahon P."/>
            <person name="Junaid M."/>
            <person name="Guest D."/>
            <person name="Kheng T.Y."/>
            <person name="Meinhardt L.W."/>
            <person name="Bailey B.A."/>
        </authorList>
    </citation>
    <scope>NUCLEOTIDE SEQUENCE [LARGE SCALE GENOMIC DNA]</scope>
    <source>
        <strain evidence="5 6">CT2</strain>
    </source>
</reference>
<dbReference type="InterPro" id="IPR001680">
    <property type="entry name" value="WD40_rpt"/>
</dbReference>
<dbReference type="SMART" id="SM00320">
    <property type="entry name" value="WD40"/>
    <property type="match status" value="3"/>
</dbReference>
<comment type="caution">
    <text evidence="5">The sequence shown here is derived from an EMBL/GenBank/DDBJ whole genome shotgun (WGS) entry which is preliminary data.</text>
</comment>
<dbReference type="InterPro" id="IPR015943">
    <property type="entry name" value="WD40/YVTN_repeat-like_dom_sf"/>
</dbReference>
<dbReference type="InterPro" id="IPR036322">
    <property type="entry name" value="WD40_repeat_dom_sf"/>
</dbReference>
<dbReference type="SUPFAM" id="SSF50978">
    <property type="entry name" value="WD40 repeat-like"/>
    <property type="match status" value="1"/>
</dbReference>
<dbReference type="AlphaFoldDB" id="A0A5N5QJQ0"/>
<evidence type="ECO:0000256" key="4">
    <source>
        <dbReference type="SAM" id="MobiDB-lite"/>
    </source>
</evidence>
<evidence type="ECO:0000256" key="3">
    <source>
        <dbReference type="PROSITE-ProRule" id="PRU00221"/>
    </source>
</evidence>
<accession>A0A5N5QJQ0</accession>
<evidence type="ECO:0000313" key="5">
    <source>
        <dbReference type="EMBL" id="KAB5591854.1"/>
    </source>
</evidence>
<evidence type="ECO:0000256" key="2">
    <source>
        <dbReference type="ARBA" id="ARBA00022737"/>
    </source>
</evidence>
<evidence type="ECO:0000256" key="1">
    <source>
        <dbReference type="ARBA" id="ARBA00022574"/>
    </source>
</evidence>
<dbReference type="Proteomes" id="UP000383932">
    <property type="component" value="Unassembled WGS sequence"/>
</dbReference>
<dbReference type="EMBL" id="SSOP01000086">
    <property type="protein sequence ID" value="KAB5591854.1"/>
    <property type="molecule type" value="Genomic_DNA"/>
</dbReference>
<dbReference type="InterPro" id="IPR045159">
    <property type="entry name" value="DCAF7-like"/>
</dbReference>
<name>A0A5N5QJQ0_9AGAM</name>
<keyword evidence="1 3" id="KW-0853">WD repeat</keyword>
<dbReference type="OrthoDB" id="1284551at2759"/>
<dbReference type="Pfam" id="PF00400">
    <property type="entry name" value="WD40"/>
    <property type="match status" value="2"/>
</dbReference>
<dbReference type="PANTHER" id="PTHR19919">
    <property type="entry name" value="WD REPEAT CONTAINING PROTEIN"/>
    <property type="match status" value="1"/>
</dbReference>
<keyword evidence="2" id="KW-0677">Repeat</keyword>
<dbReference type="PROSITE" id="PS00678">
    <property type="entry name" value="WD_REPEATS_1"/>
    <property type="match status" value="1"/>
</dbReference>
<dbReference type="PROSITE" id="PS50294">
    <property type="entry name" value="WD_REPEATS_REGION"/>
    <property type="match status" value="1"/>
</dbReference>
<feature type="repeat" description="WD" evidence="3">
    <location>
        <begin position="216"/>
        <end position="258"/>
    </location>
</feature>
<dbReference type="Gene3D" id="2.130.10.10">
    <property type="entry name" value="YVTN repeat-like/Quinoprotein amine dehydrogenase"/>
    <property type="match status" value="1"/>
</dbReference>
<gene>
    <name evidence="5" type="ORF">CTheo_4719</name>
</gene>
<sequence length="449" mass="47202">MSASAILHYESPSPIYALDWCHTHGPNSSRARSAFRIALGTFVEDYRNRITIIGLPDETSLLEGSPGAGSNVSANGGAGGSDFVVLAEAMHGYPPTRLQWEPASAVGQSWPIKTSGAELLATTGDALRVWEFLTENDGGVGPGSQASYVGRQGNAGLGGKLSQKIALSSSKNPNPSTPPLTSFAWNTISPSLIVTSSIDTTCTVWDISSSTAVTQLIAHDREVYDVAWVPHSTDAFVSVGADGSLRAFDLRSLEHSTILYETPTPPPPVKAEDGSPRTSAASLLRVAFNPLDANYLATFHMDSPNVQVLDMRNPGQPVVELKGHRGPVSAIGWGAAEGSMLATAGDDCQVLVWDLTSTMVAASANQQQQQQQSRGPGLASPRPPDSTTTRTVYDPALAWSGPAEISNLAWSPPMAGFSLGGGVHSQPGEWVVVSMALKYNMIGLVVLPG</sequence>
<feature type="repeat" description="WD" evidence="3">
    <location>
        <begin position="321"/>
        <end position="363"/>
    </location>
</feature>
<dbReference type="InterPro" id="IPR019775">
    <property type="entry name" value="WD40_repeat_CS"/>
</dbReference>